<dbReference type="SUPFAM" id="SSF51182">
    <property type="entry name" value="RmlC-like cupins"/>
    <property type="match status" value="1"/>
</dbReference>
<keyword evidence="2" id="KW-1185">Reference proteome</keyword>
<dbReference type="CDD" id="cd02208">
    <property type="entry name" value="cupin_RmlC-like"/>
    <property type="match status" value="1"/>
</dbReference>
<dbReference type="InterPro" id="IPR014710">
    <property type="entry name" value="RmlC-like_jellyroll"/>
</dbReference>
<gene>
    <name evidence="1" type="ORF">OE749_02020</name>
</gene>
<accession>A0ABT3A458</accession>
<dbReference type="Proteomes" id="UP001652504">
    <property type="component" value="Unassembled WGS sequence"/>
</dbReference>
<protein>
    <submittedName>
        <fullName evidence="1">Cupin domain-containing protein</fullName>
    </submittedName>
</protein>
<sequence>MFKPNRLTFDQGLERIKKAYEKRGYSYPTKIVSSQDKAMKQLTADLEVDNVPEGFKKVQFPVFMEKPSQLFYSVGAPDTKVKRHSHDEGDGFRLIVGGSIIYKDQELKEGDWMFIPAGEPYEFDVGPSGAMICYCYCCCCA</sequence>
<comment type="caution">
    <text evidence="1">The sequence shown here is derived from an EMBL/GenBank/DDBJ whole genome shotgun (WGS) entry which is preliminary data.</text>
</comment>
<dbReference type="Gene3D" id="2.60.120.10">
    <property type="entry name" value="Jelly Rolls"/>
    <property type="match status" value="1"/>
</dbReference>
<organism evidence="1 2">
    <name type="scientific">Fluctibacter corallii</name>
    <dbReference type="NCBI Taxonomy" id="2984329"/>
    <lineage>
        <taxon>Bacteria</taxon>
        <taxon>Pseudomonadati</taxon>
        <taxon>Pseudomonadota</taxon>
        <taxon>Gammaproteobacteria</taxon>
        <taxon>Alteromonadales</taxon>
        <taxon>Alteromonadaceae</taxon>
        <taxon>Fluctibacter</taxon>
    </lineage>
</organism>
<dbReference type="InterPro" id="IPR011051">
    <property type="entry name" value="RmlC_Cupin_sf"/>
</dbReference>
<name>A0ABT3A458_9ALTE</name>
<dbReference type="EMBL" id="JAOWKX010000001">
    <property type="protein sequence ID" value="MCV2883473.1"/>
    <property type="molecule type" value="Genomic_DNA"/>
</dbReference>
<evidence type="ECO:0000313" key="1">
    <source>
        <dbReference type="EMBL" id="MCV2883473.1"/>
    </source>
</evidence>
<reference evidence="1 2" key="1">
    <citation type="submission" date="2022-10" db="EMBL/GenBank/DDBJ databases">
        <title>Aestuariibacter sp. AA17 isolated from Montipora capitata coral fragment.</title>
        <authorList>
            <person name="Emsley S.A."/>
            <person name="Pfannmuller K.M."/>
            <person name="Loughran R.M."/>
            <person name="Shlafstein M."/>
            <person name="Papke E."/>
            <person name="Saw J.H."/>
            <person name="Ushijima B."/>
            <person name="Videau P."/>
        </authorList>
    </citation>
    <scope>NUCLEOTIDE SEQUENCE [LARGE SCALE GENOMIC DNA]</scope>
    <source>
        <strain evidence="1 2">AA17</strain>
    </source>
</reference>
<dbReference type="RefSeq" id="WP_263710671.1">
    <property type="nucleotide sequence ID" value="NZ_JAOWKX010000001.1"/>
</dbReference>
<evidence type="ECO:0000313" key="2">
    <source>
        <dbReference type="Proteomes" id="UP001652504"/>
    </source>
</evidence>
<proteinExistence type="predicted"/>